<dbReference type="GeneID" id="107267491"/>
<reference evidence="4" key="1">
    <citation type="submission" date="2025-08" db="UniProtKB">
        <authorList>
            <consortium name="RefSeq"/>
        </authorList>
    </citation>
    <scope>IDENTIFICATION</scope>
</reference>
<dbReference type="PANTHER" id="PTHR21574">
    <property type="entry name" value="CENTROSOMAL PROTEIN OF 120 KDA"/>
    <property type="match status" value="1"/>
</dbReference>
<dbReference type="KEGG" id="ccin:107267491"/>
<keyword evidence="3" id="KW-1185">Reference proteome</keyword>
<dbReference type="CTD" id="43071"/>
<feature type="domain" description="DUF3668" evidence="2">
    <location>
        <begin position="166"/>
        <end position="335"/>
    </location>
</feature>
<evidence type="ECO:0000313" key="4">
    <source>
        <dbReference type="RefSeq" id="XP_015594785.1"/>
    </source>
</evidence>
<dbReference type="Pfam" id="PF12416">
    <property type="entry name" value="DUF3668"/>
    <property type="match status" value="1"/>
</dbReference>
<evidence type="ECO:0000259" key="2">
    <source>
        <dbReference type="Pfam" id="PF12416"/>
    </source>
</evidence>
<dbReference type="InterPro" id="IPR022136">
    <property type="entry name" value="DUF3668"/>
</dbReference>
<evidence type="ECO:0000256" key="1">
    <source>
        <dbReference type="SAM" id="Coils"/>
    </source>
</evidence>
<organism evidence="3 4">
    <name type="scientific">Cephus cinctus</name>
    <name type="common">Wheat stem sawfly</name>
    <dbReference type="NCBI Taxonomy" id="211228"/>
    <lineage>
        <taxon>Eukaryota</taxon>
        <taxon>Metazoa</taxon>
        <taxon>Ecdysozoa</taxon>
        <taxon>Arthropoda</taxon>
        <taxon>Hexapoda</taxon>
        <taxon>Insecta</taxon>
        <taxon>Pterygota</taxon>
        <taxon>Neoptera</taxon>
        <taxon>Endopterygota</taxon>
        <taxon>Hymenoptera</taxon>
        <taxon>Cephoidea</taxon>
        <taxon>Cephidae</taxon>
        <taxon>Cephus</taxon>
    </lineage>
</organism>
<protein>
    <submittedName>
        <fullName evidence="4">Centrosomal protein of 120 kDa</fullName>
    </submittedName>
</protein>
<sequence length="740" mass="85607">MEDLTGSNVQIVLSVREGKGFELVTNSTFVVATLDGHFLETDCIEANPKPQYGTDLVWEIDKYTLRKMRSGQTPLKVECFLLKENATKDRIGYILLGLRSAQVLLKHGNSIAKTSWHKLAGVHSELKPYAPQLLLALTVEEHVAGPYLELKNDSELQGPDANSYMTPRLIHDERLIQLGPLTTCRDLFLLNITAGTASNFDFLEQVPSESEDQICFWYKVLENDVKLKPVKNNIEKTWVLNEKVVVRIRSSLATLKNYLQEKPYLLITLRHDQGTLGRSEIDLRPLVPTSDIQEFLKLFTNSCATLDQRCYLKLENFNQNDENPPYVDIHLSLQYMGLKNTCSMADLRQQKLQNSSVLSTSIGKTERAVSQEIDSHRNPAGDFGQGTKEERCTKYPVLDDGLAYKIVDELETWKEHQQEMFRTELKRKEERHLSLLSEEWQKRRESLENKLACSVEQCKMLANSLNNATEDLRNRRLKSLEKEARLKKANEDLQWRYERKLKELREASKEMEEDLKSKLISMEEDRKLLTAELKSLKEENERLHEIVERQTNQLEKFHKGSLTQDQTATLLQDLKALEEKLHTAQRSKTFFKEQWGKAVREIHRMKTDHQKALEVQIKNSKEELQNLDLEEILTADITALTNDQILLGQIQKEIDVIRPNQDILRKDIEEQNLSASESLRCNFNRNVTRSEVSSKSEERDERLRMLIEERDSLLRTGSYTIDDTVIVKLNTEIRSLLVVN</sequence>
<dbReference type="GO" id="GO:0005813">
    <property type="term" value="C:centrosome"/>
    <property type="evidence" value="ECO:0007669"/>
    <property type="project" value="TreeGrafter"/>
</dbReference>
<evidence type="ECO:0000313" key="3">
    <source>
        <dbReference type="Proteomes" id="UP000694920"/>
    </source>
</evidence>
<dbReference type="Gene3D" id="2.60.40.150">
    <property type="entry name" value="C2 domain"/>
    <property type="match status" value="1"/>
</dbReference>
<feature type="coiled-coil region" evidence="1">
    <location>
        <begin position="490"/>
        <end position="630"/>
    </location>
</feature>
<accession>A0AAJ7FJF0</accession>
<dbReference type="RefSeq" id="XP_015594785.1">
    <property type="nucleotide sequence ID" value="XM_015739299.2"/>
</dbReference>
<dbReference type="AlphaFoldDB" id="A0AAJ7FJF0"/>
<dbReference type="GO" id="GO:1903724">
    <property type="term" value="P:positive regulation of centriole elongation"/>
    <property type="evidence" value="ECO:0007669"/>
    <property type="project" value="TreeGrafter"/>
</dbReference>
<proteinExistence type="predicted"/>
<gene>
    <name evidence="4" type="primary">LOC107267491</name>
</gene>
<dbReference type="PANTHER" id="PTHR21574:SF0">
    <property type="entry name" value="CENTROSOMAL PROTEIN OF 120 KDA"/>
    <property type="match status" value="1"/>
</dbReference>
<dbReference type="InterPro" id="IPR039893">
    <property type="entry name" value="CEP120-like"/>
</dbReference>
<dbReference type="Proteomes" id="UP000694920">
    <property type="component" value="Unplaced"/>
</dbReference>
<dbReference type="InterPro" id="IPR035892">
    <property type="entry name" value="C2_domain_sf"/>
</dbReference>
<name>A0AAJ7FJF0_CEPCN</name>
<keyword evidence="1" id="KW-0175">Coiled coil</keyword>